<dbReference type="AlphaFoldDB" id="A0A1I8BA05"/>
<reference evidence="5" key="1">
    <citation type="submission" date="2016-11" db="UniProtKB">
        <authorList>
            <consortium name="WormBaseParasite"/>
        </authorList>
    </citation>
    <scope>IDENTIFICATION</scope>
</reference>
<accession>A0A1I8BA05</accession>
<keyword evidence="2" id="KW-0804">Transcription</keyword>
<evidence type="ECO:0000313" key="4">
    <source>
        <dbReference type="Proteomes" id="UP000095281"/>
    </source>
</evidence>
<dbReference type="SUPFAM" id="SSF48508">
    <property type="entry name" value="Nuclear receptor ligand-binding domain"/>
    <property type="match status" value="1"/>
</dbReference>
<dbReference type="WBParaSite" id="MhA1_Contig173.frz3.gene12">
    <property type="protein sequence ID" value="MhA1_Contig173.frz3.gene12"/>
    <property type="gene ID" value="MhA1_Contig173.frz3.gene12"/>
</dbReference>
<organism evidence="4 5">
    <name type="scientific">Meloidogyne hapla</name>
    <name type="common">Root-knot nematode worm</name>
    <dbReference type="NCBI Taxonomy" id="6305"/>
    <lineage>
        <taxon>Eukaryota</taxon>
        <taxon>Metazoa</taxon>
        <taxon>Ecdysozoa</taxon>
        <taxon>Nematoda</taxon>
        <taxon>Chromadorea</taxon>
        <taxon>Rhabditida</taxon>
        <taxon>Tylenchina</taxon>
        <taxon>Tylenchomorpha</taxon>
        <taxon>Tylenchoidea</taxon>
        <taxon>Meloidogynidae</taxon>
        <taxon>Meloidogyninae</taxon>
        <taxon>Meloidogyne</taxon>
    </lineage>
</organism>
<evidence type="ECO:0000256" key="2">
    <source>
        <dbReference type="ARBA" id="ARBA00023163"/>
    </source>
</evidence>
<evidence type="ECO:0000256" key="1">
    <source>
        <dbReference type="ARBA" id="ARBA00023015"/>
    </source>
</evidence>
<keyword evidence="4" id="KW-1185">Reference proteome</keyword>
<protein>
    <submittedName>
        <fullName evidence="5">BESS domain-containing protein</fullName>
    </submittedName>
</protein>
<dbReference type="InterPro" id="IPR035500">
    <property type="entry name" value="NHR-like_dom_sf"/>
</dbReference>
<evidence type="ECO:0000313" key="5">
    <source>
        <dbReference type="WBParaSite" id="MhA1_Contig173.frz3.gene12"/>
    </source>
</evidence>
<proteinExistence type="predicted"/>
<sequence length="115" mass="13385">MLSSSDNILGYYEKFNVNYTPFITPPFYPHGWGYNKRTPNPPIMKDPERQAFYTSLNRINSPTDHPHISKSITVCRLLVIGIFKALPFFQRLSRNDQVEIRKILDKLIIKGNSDQ</sequence>
<name>A0A1I8BA05_MELHA</name>
<keyword evidence="1" id="KW-0805">Transcription regulation</keyword>
<evidence type="ECO:0000256" key="3">
    <source>
        <dbReference type="ARBA" id="ARBA00023170"/>
    </source>
</evidence>
<keyword evidence="3" id="KW-0675">Receptor</keyword>
<dbReference type="Proteomes" id="UP000095281">
    <property type="component" value="Unplaced"/>
</dbReference>